<reference evidence="9 10" key="1">
    <citation type="submission" date="2020-12" db="EMBL/GenBank/DDBJ databases">
        <title>Brachybacterium sp. MASK1Z-5, whole genome shotgun sequence.</title>
        <authorList>
            <person name="Tuo L."/>
        </authorList>
    </citation>
    <scope>NUCLEOTIDE SEQUENCE [LARGE SCALE GENOMIC DNA]</scope>
    <source>
        <strain evidence="9 10">MASK1Z-5</strain>
    </source>
</reference>
<comment type="similarity">
    <text evidence="7">Belongs to the CrgA family.</text>
</comment>
<protein>
    <recommendedName>
        <fullName evidence="7">Cell division protein CrgA</fullName>
    </recommendedName>
</protein>
<dbReference type="Pfam" id="PF06781">
    <property type="entry name" value="CrgA"/>
    <property type="match status" value="1"/>
</dbReference>
<keyword evidence="3 7" id="KW-0812">Transmembrane</keyword>
<comment type="caution">
    <text evidence="9">The sequence shown here is derived from an EMBL/GenBank/DDBJ whole genome shotgun (WGS) entry which is preliminary data.</text>
</comment>
<evidence type="ECO:0000256" key="4">
    <source>
        <dbReference type="ARBA" id="ARBA00022989"/>
    </source>
</evidence>
<evidence type="ECO:0000313" key="9">
    <source>
        <dbReference type="EMBL" id="MBK0331885.1"/>
    </source>
</evidence>
<comment type="function">
    <text evidence="7">Involved in cell division.</text>
</comment>
<keyword evidence="10" id="KW-1185">Reference proteome</keyword>
<feature type="compositionally biased region" description="Basic and acidic residues" evidence="8">
    <location>
        <begin position="28"/>
        <end position="57"/>
    </location>
</feature>
<dbReference type="HAMAP" id="MF_00631">
    <property type="entry name" value="CrgA"/>
    <property type="match status" value="1"/>
</dbReference>
<evidence type="ECO:0000256" key="7">
    <source>
        <dbReference type="HAMAP-Rule" id="MF_00631"/>
    </source>
</evidence>
<evidence type="ECO:0000313" key="10">
    <source>
        <dbReference type="Proteomes" id="UP000612352"/>
    </source>
</evidence>
<evidence type="ECO:0000256" key="8">
    <source>
        <dbReference type="SAM" id="MobiDB-lite"/>
    </source>
</evidence>
<dbReference type="Proteomes" id="UP000612352">
    <property type="component" value="Unassembled WGS sequence"/>
</dbReference>
<keyword evidence="1 7" id="KW-1003">Cell membrane</keyword>
<name>A0ABS1BD28_9MICO</name>
<proteinExistence type="inferred from homology"/>
<accession>A0ABS1BD28</accession>
<feature type="transmembrane region" description="Helical" evidence="7">
    <location>
        <begin position="76"/>
        <end position="97"/>
    </location>
</feature>
<evidence type="ECO:0000256" key="5">
    <source>
        <dbReference type="ARBA" id="ARBA00023136"/>
    </source>
</evidence>
<feature type="transmembrane region" description="Helical" evidence="7">
    <location>
        <begin position="109"/>
        <end position="128"/>
    </location>
</feature>
<keyword evidence="4 7" id="KW-1133">Transmembrane helix</keyword>
<keyword evidence="6 7" id="KW-0131">Cell cycle</keyword>
<feature type="region of interest" description="Disordered" evidence="8">
    <location>
        <begin position="1"/>
        <end position="67"/>
    </location>
</feature>
<dbReference type="EMBL" id="JAEDAJ010000005">
    <property type="protein sequence ID" value="MBK0331885.1"/>
    <property type="molecule type" value="Genomic_DNA"/>
</dbReference>
<keyword evidence="2 7" id="KW-0132">Cell division</keyword>
<evidence type="ECO:0000256" key="1">
    <source>
        <dbReference type="ARBA" id="ARBA00022475"/>
    </source>
</evidence>
<dbReference type="InterPro" id="IPR009619">
    <property type="entry name" value="CrgA"/>
</dbReference>
<evidence type="ECO:0000256" key="2">
    <source>
        <dbReference type="ARBA" id="ARBA00022618"/>
    </source>
</evidence>
<comment type="subcellular location">
    <subcellularLocation>
        <location evidence="7">Cell membrane</location>
        <topology evidence="7">Multi-pass membrane protein</topology>
    </subcellularLocation>
</comment>
<evidence type="ECO:0000256" key="6">
    <source>
        <dbReference type="ARBA" id="ARBA00023306"/>
    </source>
</evidence>
<keyword evidence="5 7" id="KW-0472">Membrane</keyword>
<dbReference type="GO" id="GO:0051301">
    <property type="term" value="P:cell division"/>
    <property type="evidence" value="ECO:0007669"/>
    <property type="project" value="UniProtKB-KW"/>
</dbReference>
<feature type="compositionally biased region" description="Basic and acidic residues" evidence="8">
    <location>
        <begin position="7"/>
        <end position="21"/>
    </location>
</feature>
<dbReference type="RefSeq" id="WP_200502616.1">
    <property type="nucleotide sequence ID" value="NZ_JAEDAJ010000005.1"/>
</dbReference>
<sequence>MAATQRSNRDRKNADPAKRAAGDAGSEPLKRSRAEKPSTDETHEKAKDAISERRRPAAESTGRGRRVAAPAVTPNWIAPVAVVLLIVGLIYLVTYYLSSATLPLPIGDWNLLVGFGALAMGGVTLMFWK</sequence>
<gene>
    <name evidence="7" type="primary">crgA</name>
    <name evidence="9" type="ORF">I8D64_10775</name>
</gene>
<evidence type="ECO:0000256" key="3">
    <source>
        <dbReference type="ARBA" id="ARBA00022692"/>
    </source>
</evidence>
<organism evidence="9 10">
    <name type="scientific">Brachybacterium halotolerans</name>
    <dbReference type="NCBI Taxonomy" id="2795215"/>
    <lineage>
        <taxon>Bacteria</taxon>
        <taxon>Bacillati</taxon>
        <taxon>Actinomycetota</taxon>
        <taxon>Actinomycetes</taxon>
        <taxon>Micrococcales</taxon>
        <taxon>Dermabacteraceae</taxon>
        <taxon>Brachybacterium</taxon>
    </lineage>
</organism>